<accession>A0AAV5U685</accession>
<comment type="caution">
    <text evidence="1">The sequence shown here is derived from an EMBL/GenBank/DDBJ whole genome shotgun (WGS) entry which is preliminary data.</text>
</comment>
<dbReference type="PANTHER" id="PTHR31664:SF4">
    <property type="entry name" value="DUF4440 DOMAIN-CONTAINING PROTEIN"/>
    <property type="match status" value="1"/>
</dbReference>
<dbReference type="AlphaFoldDB" id="A0AAV5U685"/>
<protein>
    <submittedName>
        <fullName evidence="1">Uncharacterized protein</fullName>
    </submittedName>
</protein>
<organism evidence="1 2">
    <name type="scientific">Pristionchus entomophagus</name>
    <dbReference type="NCBI Taxonomy" id="358040"/>
    <lineage>
        <taxon>Eukaryota</taxon>
        <taxon>Metazoa</taxon>
        <taxon>Ecdysozoa</taxon>
        <taxon>Nematoda</taxon>
        <taxon>Chromadorea</taxon>
        <taxon>Rhabditida</taxon>
        <taxon>Rhabditina</taxon>
        <taxon>Diplogasteromorpha</taxon>
        <taxon>Diplogasteroidea</taxon>
        <taxon>Neodiplogasteridae</taxon>
        <taxon>Pristionchus</taxon>
    </lineage>
</organism>
<dbReference type="EMBL" id="BTSX01000005">
    <property type="protein sequence ID" value="GMT01898.1"/>
    <property type="molecule type" value="Genomic_DNA"/>
</dbReference>
<keyword evidence="2" id="KW-1185">Reference proteome</keyword>
<proteinExistence type="predicted"/>
<dbReference type="Proteomes" id="UP001432027">
    <property type="component" value="Unassembled WGS sequence"/>
</dbReference>
<reference evidence="1" key="1">
    <citation type="submission" date="2023-10" db="EMBL/GenBank/DDBJ databases">
        <title>Genome assembly of Pristionchus species.</title>
        <authorList>
            <person name="Yoshida K."/>
            <person name="Sommer R.J."/>
        </authorList>
    </citation>
    <scope>NUCLEOTIDE SEQUENCE</scope>
    <source>
        <strain evidence="1">RS0144</strain>
    </source>
</reference>
<gene>
    <name evidence="1" type="ORF">PENTCL1PPCAC_24072</name>
</gene>
<evidence type="ECO:0000313" key="1">
    <source>
        <dbReference type="EMBL" id="GMT01898.1"/>
    </source>
</evidence>
<feature type="non-terminal residue" evidence="1">
    <location>
        <position position="1"/>
    </location>
</feature>
<feature type="non-terminal residue" evidence="1">
    <location>
        <position position="72"/>
    </location>
</feature>
<evidence type="ECO:0000313" key="2">
    <source>
        <dbReference type="Proteomes" id="UP001432027"/>
    </source>
</evidence>
<name>A0AAV5U685_9BILA</name>
<dbReference type="PANTHER" id="PTHR31664">
    <property type="entry name" value="PROTEIN CBG16427"/>
    <property type="match status" value="1"/>
</dbReference>
<sequence>AAVDAFFAVNAVVVTGGKTCAFGRDQIKKELEPYAVLGDSTVFDESYEATSDHIVYRASFSSKAMSTGAEFG</sequence>